<keyword evidence="3" id="KW-1185">Reference proteome</keyword>
<name>A0A5B7G2I6_PORTR</name>
<feature type="region of interest" description="Disordered" evidence="1">
    <location>
        <begin position="1"/>
        <end position="26"/>
    </location>
</feature>
<proteinExistence type="predicted"/>
<comment type="caution">
    <text evidence="2">The sequence shown here is derived from an EMBL/GenBank/DDBJ whole genome shotgun (WGS) entry which is preliminary data.</text>
</comment>
<evidence type="ECO:0000313" key="2">
    <source>
        <dbReference type="EMBL" id="MPC51767.1"/>
    </source>
</evidence>
<dbReference type="EMBL" id="VSRR010010399">
    <property type="protein sequence ID" value="MPC51767.1"/>
    <property type="molecule type" value="Genomic_DNA"/>
</dbReference>
<evidence type="ECO:0000256" key="1">
    <source>
        <dbReference type="SAM" id="MobiDB-lite"/>
    </source>
</evidence>
<accession>A0A5B7G2I6</accession>
<protein>
    <submittedName>
        <fullName evidence="2">Cullin-5</fullName>
    </submittedName>
</protein>
<evidence type="ECO:0000313" key="3">
    <source>
        <dbReference type="Proteomes" id="UP000324222"/>
    </source>
</evidence>
<dbReference type="SUPFAM" id="SSF74788">
    <property type="entry name" value="Cullin repeat-like"/>
    <property type="match status" value="1"/>
</dbReference>
<dbReference type="OrthoDB" id="27073at2759"/>
<dbReference type="InterPro" id="IPR016159">
    <property type="entry name" value="Cullin_repeat-like_dom_sf"/>
</dbReference>
<gene>
    <name evidence="2" type="primary">CUL5_0</name>
    <name evidence="2" type="ORF">E2C01_045620</name>
</gene>
<reference evidence="2 3" key="1">
    <citation type="submission" date="2019-05" db="EMBL/GenBank/DDBJ databases">
        <title>Another draft genome of Portunus trituberculatus and its Hox gene families provides insights of decapod evolution.</title>
        <authorList>
            <person name="Jeong J.-H."/>
            <person name="Song I."/>
            <person name="Kim S."/>
            <person name="Choi T."/>
            <person name="Kim D."/>
            <person name="Ryu S."/>
            <person name="Kim W."/>
        </authorList>
    </citation>
    <scope>NUCLEOTIDE SEQUENCE [LARGE SCALE GENOMIC DNA]</scope>
    <source>
        <tissue evidence="2">Muscle</tissue>
    </source>
</reference>
<organism evidence="2 3">
    <name type="scientific">Portunus trituberculatus</name>
    <name type="common">Swimming crab</name>
    <name type="synonym">Neptunus trituberculatus</name>
    <dbReference type="NCBI Taxonomy" id="210409"/>
    <lineage>
        <taxon>Eukaryota</taxon>
        <taxon>Metazoa</taxon>
        <taxon>Ecdysozoa</taxon>
        <taxon>Arthropoda</taxon>
        <taxon>Crustacea</taxon>
        <taxon>Multicrustacea</taxon>
        <taxon>Malacostraca</taxon>
        <taxon>Eumalacostraca</taxon>
        <taxon>Eucarida</taxon>
        <taxon>Decapoda</taxon>
        <taxon>Pleocyemata</taxon>
        <taxon>Brachyura</taxon>
        <taxon>Eubrachyura</taxon>
        <taxon>Portunoidea</taxon>
        <taxon>Portunidae</taxon>
        <taxon>Portuninae</taxon>
        <taxon>Portunus</taxon>
    </lineage>
</organism>
<feature type="compositionally biased region" description="Polar residues" evidence="1">
    <location>
        <begin position="1"/>
        <end position="10"/>
    </location>
</feature>
<dbReference type="Gene3D" id="1.20.1310.10">
    <property type="entry name" value="Cullin Repeats"/>
    <property type="match status" value="1"/>
</dbReference>
<sequence length="118" mass="13764">MSRNVTNITHTTSLTPPVPLSPTQDKGTVTFEEKWPTMRPTVLKLLRQECVSRSEWQDLFWAVHKVCLWDEKGPPKVQKALQDDILDFISHAQAVRHTGRERERESVRVYVSDVYIYL</sequence>
<dbReference type="Proteomes" id="UP000324222">
    <property type="component" value="Unassembled WGS sequence"/>
</dbReference>
<dbReference type="AlphaFoldDB" id="A0A5B7G2I6"/>